<evidence type="ECO:0000256" key="9">
    <source>
        <dbReference type="ARBA" id="ARBA00023180"/>
    </source>
</evidence>
<sequence length="168" mass="18342">MALTSPALDPRRAAPDRDGSQPHGHHTGSRSLISSLSHERVTREPRDMTTAGRGMAVLIASLITSITPTVLAQQAEPPIPAACGAFQVSGFFQDKKLEVQFLLYTPRNPTCAQVIHLNQSGGIESSTFNASLDTKIIIHGFRVLGTKPSWIENMVEALLSAGERIWWW</sequence>
<dbReference type="InterPro" id="IPR013818">
    <property type="entry name" value="Lipase"/>
</dbReference>
<dbReference type="Gene3D" id="3.40.50.1820">
    <property type="entry name" value="alpha/beta hydrolase"/>
    <property type="match status" value="1"/>
</dbReference>
<feature type="compositionally biased region" description="Basic and acidic residues" evidence="15">
    <location>
        <begin position="37"/>
        <end position="47"/>
    </location>
</feature>
<keyword evidence="18" id="KW-1185">Reference proteome</keyword>
<comment type="similarity">
    <text evidence="2 14">Belongs to the AB hydrolase superfamily. Lipase family.</text>
</comment>
<evidence type="ECO:0000256" key="11">
    <source>
        <dbReference type="ARBA" id="ARBA00048284"/>
    </source>
</evidence>
<dbReference type="EMBL" id="CATNWA010000079">
    <property type="protein sequence ID" value="CAI9532696.1"/>
    <property type="molecule type" value="Genomic_DNA"/>
</dbReference>
<evidence type="ECO:0000313" key="17">
    <source>
        <dbReference type="EMBL" id="CAI9532696.1"/>
    </source>
</evidence>
<keyword evidence="5" id="KW-0378">Hydrolase</keyword>
<dbReference type="InterPro" id="IPR029058">
    <property type="entry name" value="AB_hydrolase_fold"/>
</dbReference>
<dbReference type="SUPFAM" id="SSF53474">
    <property type="entry name" value="alpha/beta-Hydrolases"/>
    <property type="match status" value="1"/>
</dbReference>
<evidence type="ECO:0000313" key="18">
    <source>
        <dbReference type="Proteomes" id="UP001162483"/>
    </source>
</evidence>
<evidence type="ECO:0000256" key="4">
    <source>
        <dbReference type="ARBA" id="ARBA00022729"/>
    </source>
</evidence>
<keyword evidence="8" id="KW-1015">Disulfide bond</keyword>
<evidence type="ECO:0000256" key="2">
    <source>
        <dbReference type="ARBA" id="ARBA00010701"/>
    </source>
</evidence>
<evidence type="ECO:0000256" key="7">
    <source>
        <dbReference type="ARBA" id="ARBA00023098"/>
    </source>
</evidence>
<evidence type="ECO:0000256" key="8">
    <source>
        <dbReference type="ARBA" id="ARBA00023157"/>
    </source>
</evidence>
<evidence type="ECO:0000259" key="16">
    <source>
        <dbReference type="Pfam" id="PF00151"/>
    </source>
</evidence>
<gene>
    <name evidence="17" type="ORF">SPARVUS_LOCUS262539</name>
</gene>
<dbReference type="PANTHER" id="PTHR11610">
    <property type="entry name" value="LIPASE"/>
    <property type="match status" value="1"/>
</dbReference>
<comment type="caution">
    <text evidence="17">The sequence shown here is derived from an EMBL/GenBank/DDBJ whole genome shotgun (WGS) entry which is preliminary data.</text>
</comment>
<evidence type="ECO:0000256" key="15">
    <source>
        <dbReference type="SAM" id="MobiDB-lite"/>
    </source>
</evidence>
<accession>A0ABN9A9N4</accession>
<comment type="catalytic activity">
    <reaction evidence="13">
        <text>1-hexadecanoyl-2-(5Z,8Z,11Z,14Z-eicosatetraenoyl)-sn-glycero-3-phospho-L-serine + H2O = 2-(5Z,8Z,11Z,14Z)-eicosatetraenoyl-sn-glycero-3-phospho-L-serine + hexadecanoate + H(+)</text>
        <dbReference type="Rhea" id="RHEA:41187"/>
        <dbReference type="ChEBI" id="CHEBI:7896"/>
        <dbReference type="ChEBI" id="CHEBI:15377"/>
        <dbReference type="ChEBI" id="CHEBI:15378"/>
        <dbReference type="ChEBI" id="CHEBI:75032"/>
        <dbReference type="ChEBI" id="CHEBI:77830"/>
    </reaction>
    <physiologicalReaction direction="left-to-right" evidence="13">
        <dbReference type="Rhea" id="RHEA:41188"/>
    </physiologicalReaction>
</comment>
<keyword evidence="4" id="KW-0732">Signal</keyword>
<keyword evidence="3" id="KW-0964">Secreted</keyword>
<proteinExistence type="inferred from homology"/>
<name>A0ABN9A9N4_9NEOB</name>
<evidence type="ECO:0000256" key="5">
    <source>
        <dbReference type="ARBA" id="ARBA00022801"/>
    </source>
</evidence>
<feature type="compositionally biased region" description="Basic and acidic residues" evidence="15">
    <location>
        <begin position="9"/>
        <end position="20"/>
    </location>
</feature>
<organism evidence="17 18">
    <name type="scientific">Staurois parvus</name>
    <dbReference type="NCBI Taxonomy" id="386267"/>
    <lineage>
        <taxon>Eukaryota</taxon>
        <taxon>Metazoa</taxon>
        <taxon>Chordata</taxon>
        <taxon>Craniata</taxon>
        <taxon>Vertebrata</taxon>
        <taxon>Euteleostomi</taxon>
        <taxon>Amphibia</taxon>
        <taxon>Batrachia</taxon>
        <taxon>Anura</taxon>
        <taxon>Neobatrachia</taxon>
        <taxon>Ranoidea</taxon>
        <taxon>Ranidae</taxon>
        <taxon>Staurois</taxon>
    </lineage>
</organism>
<feature type="region of interest" description="Disordered" evidence="15">
    <location>
        <begin position="1"/>
        <end position="49"/>
    </location>
</feature>
<dbReference type="Pfam" id="PF00151">
    <property type="entry name" value="Lipase"/>
    <property type="match status" value="1"/>
</dbReference>
<evidence type="ECO:0000256" key="12">
    <source>
        <dbReference type="ARBA" id="ARBA00048646"/>
    </source>
</evidence>
<evidence type="ECO:0000256" key="1">
    <source>
        <dbReference type="ARBA" id="ARBA00004613"/>
    </source>
</evidence>
<evidence type="ECO:0000256" key="6">
    <source>
        <dbReference type="ARBA" id="ARBA00022963"/>
    </source>
</evidence>
<dbReference type="Proteomes" id="UP001162483">
    <property type="component" value="Unassembled WGS sequence"/>
</dbReference>
<evidence type="ECO:0000256" key="10">
    <source>
        <dbReference type="ARBA" id="ARBA00040696"/>
    </source>
</evidence>
<reference evidence="17" key="1">
    <citation type="submission" date="2023-05" db="EMBL/GenBank/DDBJ databases">
        <authorList>
            <person name="Stuckert A."/>
        </authorList>
    </citation>
    <scope>NUCLEOTIDE SEQUENCE</scope>
</reference>
<evidence type="ECO:0000256" key="14">
    <source>
        <dbReference type="RuleBase" id="RU004262"/>
    </source>
</evidence>
<keyword evidence="9" id="KW-0325">Glycoprotein</keyword>
<keyword evidence="6" id="KW-0442">Lipid degradation</keyword>
<feature type="domain" description="Lipase" evidence="16">
    <location>
        <begin position="92"/>
        <end position="161"/>
    </location>
</feature>
<keyword evidence="7" id="KW-0443">Lipid metabolism</keyword>
<dbReference type="PANTHER" id="PTHR11610:SF111">
    <property type="entry name" value="PHOSPHOLIPASE A1 MEMBER A"/>
    <property type="match status" value="1"/>
</dbReference>
<protein>
    <recommendedName>
        <fullName evidence="10">Phospholipase A1 member A</fullName>
    </recommendedName>
</protein>
<dbReference type="InterPro" id="IPR000734">
    <property type="entry name" value="TAG_lipase"/>
</dbReference>
<comment type="catalytic activity">
    <reaction evidence="11">
        <text>1-(9Z-octadecenoyl)-sn-glycero-3-phospho-L-serine + H2O = sn-glycero-3-phospho-L-serine + (9Z)-octadecenoate + H(+)</text>
        <dbReference type="Rhea" id="RHEA:40499"/>
        <dbReference type="ChEBI" id="CHEBI:15377"/>
        <dbReference type="ChEBI" id="CHEBI:15378"/>
        <dbReference type="ChEBI" id="CHEBI:30823"/>
        <dbReference type="ChEBI" id="CHEBI:64765"/>
        <dbReference type="ChEBI" id="CHEBI:74617"/>
    </reaction>
    <physiologicalReaction direction="left-to-right" evidence="11">
        <dbReference type="Rhea" id="RHEA:40500"/>
    </physiologicalReaction>
</comment>
<comment type="subcellular location">
    <subcellularLocation>
        <location evidence="1">Secreted</location>
    </subcellularLocation>
</comment>
<evidence type="ECO:0000256" key="13">
    <source>
        <dbReference type="ARBA" id="ARBA00048700"/>
    </source>
</evidence>
<comment type="catalytic activity">
    <reaction evidence="12">
        <text>1,2-di-(9Z)-octadecenoyl-sn-glycero-3-phospho-L-serine + H2O = 2-(9Z-octadecenoyl)-sn-glycero-3-phospho-L-serine + (9Z)-octadecenoate + H(+)</text>
        <dbReference type="Rhea" id="RHEA:40491"/>
        <dbReference type="ChEBI" id="CHEBI:15377"/>
        <dbReference type="ChEBI" id="CHEBI:15378"/>
        <dbReference type="ChEBI" id="CHEBI:30823"/>
        <dbReference type="ChEBI" id="CHEBI:74905"/>
        <dbReference type="ChEBI" id="CHEBI:77342"/>
    </reaction>
    <physiologicalReaction direction="left-to-right" evidence="12">
        <dbReference type="Rhea" id="RHEA:40492"/>
    </physiologicalReaction>
</comment>
<evidence type="ECO:0000256" key="3">
    <source>
        <dbReference type="ARBA" id="ARBA00022525"/>
    </source>
</evidence>